<protein>
    <recommendedName>
        <fullName evidence="12">Na(+)/H(+) antiporter NhaA</fullName>
    </recommendedName>
    <alternativeName>
        <fullName evidence="12">Sodium/proton antiporter NhaA</fullName>
    </alternativeName>
</protein>
<keyword evidence="8 12" id="KW-0915">Sodium</keyword>
<accession>A0ABZ1IBR4</accession>
<keyword evidence="7 12" id="KW-1133">Transmembrane helix</keyword>
<feature type="compositionally biased region" description="Low complexity" evidence="13">
    <location>
        <begin position="20"/>
        <end position="32"/>
    </location>
</feature>
<reference evidence="15 16" key="1">
    <citation type="journal article" date="2015" name="Int. J. Syst. Evol. Microbiol.">
        <title>Amycolatopsis rhabdoformis sp. nov., an actinomycete isolated from a tropical forest soil.</title>
        <authorList>
            <person name="Souza W.R."/>
            <person name="Silva R.E."/>
            <person name="Goodfellow M."/>
            <person name="Busarakam K."/>
            <person name="Figueiro F.S."/>
            <person name="Ferreira D."/>
            <person name="Rodrigues-Filho E."/>
            <person name="Moraes L.A.B."/>
            <person name="Zucchi T.D."/>
        </authorList>
    </citation>
    <scope>NUCLEOTIDE SEQUENCE [LARGE SCALE GENOMIC DNA]</scope>
    <source>
        <strain evidence="15 16">NCIMB 14900</strain>
    </source>
</reference>
<proteinExistence type="inferred from homology"/>
<evidence type="ECO:0000259" key="14">
    <source>
        <dbReference type="PROSITE" id="PS51352"/>
    </source>
</evidence>
<keyword evidence="9 12" id="KW-0406">Ion transport</keyword>
<keyword evidence="6 12" id="KW-0812">Transmembrane</keyword>
<dbReference type="RefSeq" id="WP_326834668.1">
    <property type="nucleotide sequence ID" value="NZ_CP142149.1"/>
</dbReference>
<evidence type="ECO:0000256" key="5">
    <source>
        <dbReference type="ARBA" id="ARBA00022475"/>
    </source>
</evidence>
<evidence type="ECO:0000256" key="13">
    <source>
        <dbReference type="SAM" id="MobiDB-lite"/>
    </source>
</evidence>
<evidence type="ECO:0000313" key="16">
    <source>
        <dbReference type="Proteomes" id="UP001330812"/>
    </source>
</evidence>
<keyword evidence="4 12" id="KW-0050">Antiport</keyword>
<dbReference type="Pfam" id="PF06965">
    <property type="entry name" value="Na_H_antiport_1"/>
    <property type="match status" value="1"/>
</dbReference>
<feature type="transmembrane region" description="Helical" evidence="12">
    <location>
        <begin position="237"/>
        <end position="265"/>
    </location>
</feature>
<sequence>MTVTPLHPPTGEATPELSDSTAMPMSLSTPSSSPLRTFLRTESGSAGVLVAAIVVALAWANLASGTYDAVWNWVLSVRIGPLGVALPVRDWVNSGLMTLFFLVVGLEARREFDLGDLRDRRRLVLPAVAGLAGMAVPVLIYLALNGGGPGGHGWGAAMSTDTALALGVFTVVGRGAPERIRTFVLTVFVVDDIVALVVIALAYSGHVDLMAVGIAAAAYAGVLASRRLDYRYRKPVFTALALTVWGALLTSGIDPVVAGLAVGLATSAYVPKRDSLEEATTLVRLFREQPTAETARSASKSLSATLSANDRLRHSFHRLTSFVVVPLFALANAGISVNTEVLAAAITAPVTVGIFLAYAVGKPVAVFGTSWLVTRLSGGSLQPQVGWAGVLSGGAMAGVGFTVSLLIADLAFTGRELEEAKLGVLAAAAGATLLTFLVQKITAALPEAVRTRALLGDAPELSDLVGPVDVTRDHVRGPENAAVTVVEYGDFECPWTGMAAPTARELLAENGDIRYVWRHLPLHDIHPHARLAAEAAEAAGAQGAFWPMHDLLLTNQNDLHFDALVGYAHQLGLNVPRFREDLLRRRFAPHVERDVESADLSGVAGTPTFFVNDQRHDGPPDLATLTSVITGARTRVEAFAASPATAVVGAVEAVALDDGSVVAA</sequence>
<keyword evidence="11 12" id="KW-0739">Sodium transport</keyword>
<comment type="subcellular location">
    <subcellularLocation>
        <location evidence="1">Cell inner membrane</location>
        <topology evidence="1">Multi-pass membrane protein</topology>
    </subcellularLocation>
    <subcellularLocation>
        <location evidence="12">Cell membrane</location>
        <topology evidence="12">Multi-pass membrane protein</topology>
    </subcellularLocation>
</comment>
<dbReference type="Gene3D" id="1.20.1530.10">
    <property type="entry name" value="Na+/H+ antiporter like domain"/>
    <property type="match status" value="1"/>
</dbReference>
<feature type="transmembrane region" description="Helical" evidence="12">
    <location>
        <begin position="156"/>
        <end position="176"/>
    </location>
</feature>
<dbReference type="Proteomes" id="UP001330812">
    <property type="component" value="Chromosome"/>
</dbReference>
<comment type="similarity">
    <text evidence="2">In the N-terminal section; belongs to the NhaA Na(+)/H(+) (TC 2.A.33) antiporter family.</text>
</comment>
<keyword evidence="16" id="KW-1185">Reference proteome</keyword>
<evidence type="ECO:0000256" key="11">
    <source>
        <dbReference type="ARBA" id="ARBA00023201"/>
    </source>
</evidence>
<feature type="transmembrane region" description="Helical" evidence="12">
    <location>
        <begin position="183"/>
        <end position="203"/>
    </location>
</feature>
<evidence type="ECO:0000256" key="2">
    <source>
        <dbReference type="ARBA" id="ARBA00007006"/>
    </source>
</evidence>
<feature type="transmembrane region" description="Helical" evidence="12">
    <location>
        <begin position="385"/>
        <end position="408"/>
    </location>
</feature>
<feature type="transmembrane region" description="Helical" evidence="12">
    <location>
        <begin position="209"/>
        <end position="225"/>
    </location>
</feature>
<evidence type="ECO:0000256" key="10">
    <source>
        <dbReference type="ARBA" id="ARBA00023136"/>
    </source>
</evidence>
<dbReference type="InterPro" id="IPR013766">
    <property type="entry name" value="Thioredoxin_domain"/>
</dbReference>
<dbReference type="Gene3D" id="3.40.30.10">
    <property type="entry name" value="Glutaredoxin"/>
    <property type="match status" value="1"/>
</dbReference>
<evidence type="ECO:0000313" key="15">
    <source>
        <dbReference type="EMBL" id="WSE31860.1"/>
    </source>
</evidence>
<evidence type="ECO:0000256" key="3">
    <source>
        <dbReference type="ARBA" id="ARBA00022448"/>
    </source>
</evidence>
<feature type="transmembrane region" description="Helical" evidence="12">
    <location>
        <begin position="342"/>
        <end position="365"/>
    </location>
</feature>
<evidence type="ECO:0000256" key="7">
    <source>
        <dbReference type="ARBA" id="ARBA00022989"/>
    </source>
</evidence>
<feature type="region of interest" description="Disordered" evidence="13">
    <location>
        <begin position="1"/>
        <end position="32"/>
    </location>
</feature>
<feature type="transmembrane region" description="Helical" evidence="12">
    <location>
        <begin position="91"/>
        <end position="108"/>
    </location>
</feature>
<organism evidence="15 16">
    <name type="scientific">Amycolatopsis rhabdoformis</name>
    <dbReference type="NCBI Taxonomy" id="1448059"/>
    <lineage>
        <taxon>Bacteria</taxon>
        <taxon>Bacillati</taxon>
        <taxon>Actinomycetota</taxon>
        <taxon>Actinomycetes</taxon>
        <taxon>Pseudonocardiales</taxon>
        <taxon>Pseudonocardiaceae</taxon>
        <taxon>Amycolatopsis</taxon>
    </lineage>
</organism>
<evidence type="ECO:0000256" key="4">
    <source>
        <dbReference type="ARBA" id="ARBA00022449"/>
    </source>
</evidence>
<dbReference type="InterPro" id="IPR004670">
    <property type="entry name" value="NhaA"/>
</dbReference>
<feature type="transmembrane region" description="Helical" evidence="12">
    <location>
        <begin position="46"/>
        <end position="71"/>
    </location>
</feature>
<comment type="function">
    <text evidence="12">Na(+)/H(+) antiporter that extrudes sodium in exchange for external protons.</text>
</comment>
<feature type="domain" description="Thioredoxin" evidence="14">
    <location>
        <begin position="439"/>
        <end position="634"/>
    </location>
</feature>
<dbReference type="InterPro" id="IPR023171">
    <property type="entry name" value="Na/H_antiporter_dom_sf"/>
</dbReference>
<name>A0ABZ1IBR4_9PSEU</name>
<dbReference type="InterPro" id="IPR012336">
    <property type="entry name" value="Thioredoxin-like_fold"/>
</dbReference>
<keyword evidence="3 12" id="KW-0813">Transport</keyword>
<comment type="catalytic activity">
    <reaction evidence="12">
        <text>Na(+)(in) + 2 H(+)(out) = Na(+)(out) + 2 H(+)(in)</text>
        <dbReference type="Rhea" id="RHEA:29251"/>
        <dbReference type="ChEBI" id="CHEBI:15378"/>
        <dbReference type="ChEBI" id="CHEBI:29101"/>
    </reaction>
</comment>
<keyword evidence="10 12" id="KW-0472">Membrane</keyword>
<evidence type="ECO:0000256" key="9">
    <source>
        <dbReference type="ARBA" id="ARBA00023065"/>
    </source>
</evidence>
<dbReference type="HAMAP" id="MF_01844">
    <property type="entry name" value="NhaA"/>
    <property type="match status" value="1"/>
</dbReference>
<dbReference type="PROSITE" id="PS51352">
    <property type="entry name" value="THIOREDOXIN_2"/>
    <property type="match status" value="1"/>
</dbReference>
<evidence type="ECO:0000256" key="6">
    <source>
        <dbReference type="ARBA" id="ARBA00022692"/>
    </source>
</evidence>
<dbReference type="Pfam" id="PF13462">
    <property type="entry name" value="Thioredoxin_4"/>
    <property type="match status" value="1"/>
</dbReference>
<feature type="transmembrane region" description="Helical" evidence="12">
    <location>
        <begin position="420"/>
        <end position="438"/>
    </location>
</feature>
<comment type="similarity">
    <text evidence="12">Belongs to the NhaA Na(+)/H(+) (TC 2.A.33) antiporter family.</text>
</comment>
<feature type="transmembrane region" description="Helical" evidence="12">
    <location>
        <begin position="123"/>
        <end position="144"/>
    </location>
</feature>
<dbReference type="SUPFAM" id="SSF52833">
    <property type="entry name" value="Thioredoxin-like"/>
    <property type="match status" value="1"/>
</dbReference>
<evidence type="ECO:0000256" key="1">
    <source>
        <dbReference type="ARBA" id="ARBA00004429"/>
    </source>
</evidence>
<dbReference type="PANTHER" id="PTHR30341:SF0">
    <property type="entry name" value="NA(+)_H(+) ANTIPORTER NHAA"/>
    <property type="match status" value="1"/>
</dbReference>
<evidence type="ECO:0000256" key="12">
    <source>
        <dbReference type="HAMAP-Rule" id="MF_01844"/>
    </source>
</evidence>
<gene>
    <name evidence="12" type="primary">nhaA</name>
    <name evidence="15" type="ORF">VSH64_07030</name>
</gene>
<keyword evidence="5 12" id="KW-1003">Cell membrane</keyword>
<dbReference type="EMBL" id="CP142149">
    <property type="protein sequence ID" value="WSE31860.1"/>
    <property type="molecule type" value="Genomic_DNA"/>
</dbReference>
<dbReference type="PANTHER" id="PTHR30341">
    <property type="entry name" value="SODIUM ION/PROTON ANTIPORTER NHAA-RELATED"/>
    <property type="match status" value="1"/>
</dbReference>
<dbReference type="InterPro" id="IPR036249">
    <property type="entry name" value="Thioredoxin-like_sf"/>
</dbReference>
<feature type="transmembrane region" description="Helical" evidence="12">
    <location>
        <begin position="316"/>
        <end position="335"/>
    </location>
</feature>
<evidence type="ECO:0000256" key="8">
    <source>
        <dbReference type="ARBA" id="ARBA00023053"/>
    </source>
</evidence>